<gene>
    <name evidence="1" type="ORF">B4147_3799</name>
</gene>
<dbReference type="Proteomes" id="UP000035350">
    <property type="component" value="Unassembled WGS sequence"/>
</dbReference>
<proteinExistence type="predicted"/>
<protein>
    <submittedName>
        <fullName evidence="1">Uncharacterized protein</fullName>
    </submittedName>
</protein>
<evidence type="ECO:0000313" key="2">
    <source>
        <dbReference type="Proteomes" id="UP000035350"/>
    </source>
</evidence>
<dbReference type="EMBL" id="LCYN01000004">
    <property type="protein sequence ID" value="KKZ99215.1"/>
    <property type="molecule type" value="Genomic_DNA"/>
</dbReference>
<name>A0A0G8CHJ5_9BACI</name>
<comment type="caution">
    <text evidence="1">The sequence shown here is derived from an EMBL/GenBank/DDBJ whole genome shotgun (WGS) entry which is preliminary data.</text>
</comment>
<reference evidence="2" key="2">
    <citation type="submission" date="2015-04" db="EMBL/GenBank/DDBJ databases">
        <title>Draft Genome Sequences of Eight Spore-Forming Food Isolates of Bacillus cereus Genome sequencing.</title>
        <authorList>
            <person name="Krawcyk A.O."/>
            <person name="de Jong A."/>
            <person name="Eijlander R.T."/>
            <person name="Berendsen E.M."/>
            <person name="Holsappel S."/>
            <person name="Wells-Bennik M."/>
            <person name="Kuipers O.P."/>
        </authorList>
    </citation>
    <scope>NUCLEOTIDE SEQUENCE [LARGE SCALE GENOMIC DNA]</scope>
    <source>
        <strain evidence="2">B4147</strain>
    </source>
</reference>
<organism evidence="1 2">
    <name type="scientific">Bacillus wiedmannii</name>
    <dbReference type="NCBI Taxonomy" id="1890302"/>
    <lineage>
        <taxon>Bacteria</taxon>
        <taxon>Bacillati</taxon>
        <taxon>Bacillota</taxon>
        <taxon>Bacilli</taxon>
        <taxon>Bacillales</taxon>
        <taxon>Bacillaceae</taxon>
        <taxon>Bacillus</taxon>
        <taxon>Bacillus cereus group</taxon>
    </lineage>
</organism>
<dbReference type="AlphaFoldDB" id="A0A0G8CHJ5"/>
<evidence type="ECO:0000313" key="1">
    <source>
        <dbReference type="EMBL" id="KKZ99215.1"/>
    </source>
</evidence>
<sequence>MHVLSRNMQEVRLSKQNLMNKRNVVGRAIDRCGLIIGVEMY</sequence>
<reference evidence="1 2" key="1">
    <citation type="journal article" date="2015" name="Genome Announc.">
        <title>Next-Generation Whole-Genome Sequencing of Eight Strains of Bacillus cereus, Isolated from Food.</title>
        <authorList>
            <person name="Krawczyk A.O."/>
            <person name="de Jong A."/>
            <person name="Eijlander R.T."/>
            <person name="Berendsen E.M."/>
            <person name="Holsappel S."/>
            <person name="Wells-Bennik M.H."/>
            <person name="Kuipers O.P."/>
        </authorList>
    </citation>
    <scope>NUCLEOTIDE SEQUENCE [LARGE SCALE GENOMIC DNA]</scope>
    <source>
        <strain evidence="1 2">B4147</strain>
    </source>
</reference>
<accession>A0A0G8CHJ5</accession>